<name>A0A7S8E7L9_9CHLR</name>
<dbReference type="Proteomes" id="UP000594468">
    <property type="component" value="Chromosome"/>
</dbReference>
<proteinExistence type="predicted"/>
<reference evidence="1 2" key="1">
    <citation type="submission" date="2020-02" db="EMBL/GenBank/DDBJ databases">
        <authorList>
            <person name="Zheng R.K."/>
            <person name="Sun C.M."/>
        </authorList>
    </citation>
    <scope>NUCLEOTIDE SEQUENCE [LARGE SCALE GENOMIC DNA]</scope>
    <source>
        <strain evidence="2">rifampicinis</strain>
    </source>
</reference>
<organism evidence="1 2">
    <name type="scientific">Phototrophicus methaneseepsis</name>
    <dbReference type="NCBI Taxonomy" id="2710758"/>
    <lineage>
        <taxon>Bacteria</taxon>
        <taxon>Bacillati</taxon>
        <taxon>Chloroflexota</taxon>
        <taxon>Candidatus Thermofontia</taxon>
        <taxon>Phototrophicales</taxon>
        <taxon>Phototrophicaceae</taxon>
        <taxon>Phototrophicus</taxon>
    </lineage>
</organism>
<accession>A0A7S8E7L9</accession>
<protein>
    <submittedName>
        <fullName evidence="1">Uncharacterized protein</fullName>
    </submittedName>
</protein>
<dbReference type="KEGG" id="pmet:G4Y79_19565"/>
<evidence type="ECO:0000313" key="1">
    <source>
        <dbReference type="EMBL" id="QPC81865.1"/>
    </source>
</evidence>
<dbReference type="RefSeq" id="WP_195169936.1">
    <property type="nucleotide sequence ID" value="NZ_CP062983.1"/>
</dbReference>
<dbReference type="EMBL" id="CP062983">
    <property type="protein sequence ID" value="QPC81865.1"/>
    <property type="molecule type" value="Genomic_DNA"/>
</dbReference>
<evidence type="ECO:0000313" key="2">
    <source>
        <dbReference type="Proteomes" id="UP000594468"/>
    </source>
</evidence>
<sequence>MVQPNTTGYANAAMSDVWKDFLVNKVNSFIKWDLVRFFHENPHTTDTADNIAFVVGRDEKVTRRELDGLVRVGVLEKKTVSNVTVYTYTADKTVRDRVCDFVTACHDRDFRVKAINQVIATMDVPRHS</sequence>
<keyword evidence="2" id="KW-1185">Reference proteome</keyword>
<gene>
    <name evidence="1" type="ORF">G4Y79_19565</name>
</gene>
<dbReference type="AlphaFoldDB" id="A0A7S8E7L9"/>